<feature type="domain" description="Aminotransferase class I/classII large" evidence="8">
    <location>
        <begin position="39"/>
        <end position="398"/>
    </location>
</feature>
<comment type="similarity">
    <text evidence="2 6">Belongs to the class-I pyridoxal-phosphate-dependent aminotransferase family.</text>
</comment>
<protein>
    <recommendedName>
        <fullName evidence="6">Aminotransferase</fullName>
        <ecNumber evidence="6">2.6.1.-</ecNumber>
    </recommendedName>
</protein>
<dbReference type="PROSITE" id="PS00105">
    <property type="entry name" value="AA_TRANSFER_CLASS_1"/>
    <property type="match status" value="1"/>
</dbReference>
<dbReference type="InterPro" id="IPR015422">
    <property type="entry name" value="PyrdxlP-dep_Trfase_small"/>
</dbReference>
<dbReference type="GO" id="GO:0008483">
    <property type="term" value="F:transaminase activity"/>
    <property type="evidence" value="ECO:0007669"/>
    <property type="project" value="UniProtKB-KW"/>
</dbReference>
<dbReference type="EC" id="2.6.1.-" evidence="6"/>
<dbReference type="InterPro" id="IPR050596">
    <property type="entry name" value="AspAT/PAT-like"/>
</dbReference>
<feature type="chain" id="PRO_5013125398" description="Aminotransferase" evidence="7">
    <location>
        <begin position="17"/>
        <end position="419"/>
    </location>
</feature>
<dbReference type="PANTHER" id="PTHR46383">
    <property type="entry name" value="ASPARTATE AMINOTRANSFERASE"/>
    <property type="match status" value="1"/>
</dbReference>
<evidence type="ECO:0000313" key="9">
    <source>
        <dbReference type="EMBL" id="OZI35327.1"/>
    </source>
</evidence>
<evidence type="ECO:0000313" key="12">
    <source>
        <dbReference type="Proteomes" id="UP000217005"/>
    </source>
</evidence>
<dbReference type="GO" id="GO:0030170">
    <property type="term" value="F:pyridoxal phosphate binding"/>
    <property type="evidence" value="ECO:0007669"/>
    <property type="project" value="InterPro"/>
</dbReference>
<proteinExistence type="inferred from homology"/>
<organism evidence="9 12">
    <name type="scientific">Bordetella genomosp. 1</name>
    <dbReference type="NCBI Taxonomy" id="1395607"/>
    <lineage>
        <taxon>Bacteria</taxon>
        <taxon>Pseudomonadati</taxon>
        <taxon>Pseudomonadota</taxon>
        <taxon>Betaproteobacteria</taxon>
        <taxon>Burkholderiales</taxon>
        <taxon>Alcaligenaceae</taxon>
        <taxon>Bordetella</taxon>
    </lineage>
</organism>
<dbReference type="InterPro" id="IPR004838">
    <property type="entry name" value="NHTrfase_class1_PyrdxlP-BS"/>
</dbReference>
<dbReference type="SUPFAM" id="SSF53383">
    <property type="entry name" value="PLP-dependent transferases"/>
    <property type="match status" value="1"/>
</dbReference>
<evidence type="ECO:0000256" key="5">
    <source>
        <dbReference type="ARBA" id="ARBA00022898"/>
    </source>
</evidence>
<dbReference type="FunFam" id="3.40.640.10:FF:000033">
    <property type="entry name" value="Aspartate aminotransferase"/>
    <property type="match status" value="1"/>
</dbReference>
<comment type="cofactor">
    <cofactor evidence="1 6">
        <name>pyridoxal 5'-phosphate</name>
        <dbReference type="ChEBI" id="CHEBI:597326"/>
    </cofactor>
</comment>
<keyword evidence="11" id="KW-1185">Reference proteome</keyword>
<keyword evidence="5" id="KW-0663">Pyridoxal phosphate</keyword>
<gene>
    <name evidence="10" type="ORF">CAL27_14825</name>
    <name evidence="9" type="ORF">CEG14_09515</name>
</gene>
<accession>A0A261SEA5</accession>
<dbReference type="InterPro" id="IPR015421">
    <property type="entry name" value="PyrdxlP-dep_Trfase_major"/>
</dbReference>
<dbReference type="EMBL" id="NEVR01000003">
    <property type="protein sequence ID" value="OZI63869.1"/>
    <property type="molecule type" value="Genomic_DNA"/>
</dbReference>
<dbReference type="InterPro" id="IPR004839">
    <property type="entry name" value="Aminotransferase_I/II_large"/>
</dbReference>
<dbReference type="Gene3D" id="3.40.640.10">
    <property type="entry name" value="Type I PLP-dependent aspartate aminotransferase-like (Major domain)"/>
    <property type="match status" value="1"/>
</dbReference>
<evidence type="ECO:0000256" key="7">
    <source>
        <dbReference type="SAM" id="SignalP"/>
    </source>
</evidence>
<dbReference type="RefSeq" id="WP_094826136.1">
    <property type="nucleotide sequence ID" value="NZ_NEVL01000003.1"/>
</dbReference>
<feature type="signal peptide" evidence="7">
    <location>
        <begin position="1"/>
        <end position="16"/>
    </location>
</feature>
<evidence type="ECO:0000313" key="10">
    <source>
        <dbReference type="EMBL" id="OZI63869.1"/>
    </source>
</evidence>
<reference evidence="9 12" key="1">
    <citation type="submission" date="2017-05" db="EMBL/GenBank/DDBJ databases">
        <title>Complete and WGS of Bordetella genogroups.</title>
        <authorList>
            <person name="Spilker T."/>
            <person name="LiPuma J."/>
        </authorList>
    </citation>
    <scope>NUCLEOTIDE SEQUENCE [LARGE SCALE GENOMIC DNA]</scope>
    <source>
        <strain evidence="9 12">AU17610</strain>
    </source>
</reference>
<evidence type="ECO:0000256" key="6">
    <source>
        <dbReference type="RuleBase" id="RU000481"/>
    </source>
</evidence>
<keyword evidence="7" id="KW-0732">Signal</keyword>
<evidence type="ECO:0000313" key="11">
    <source>
        <dbReference type="Proteomes" id="UP000216354"/>
    </source>
</evidence>
<evidence type="ECO:0000256" key="4">
    <source>
        <dbReference type="ARBA" id="ARBA00022679"/>
    </source>
</evidence>
<evidence type="ECO:0000256" key="1">
    <source>
        <dbReference type="ARBA" id="ARBA00001933"/>
    </source>
</evidence>
<evidence type="ECO:0000256" key="3">
    <source>
        <dbReference type="ARBA" id="ARBA00022576"/>
    </source>
</evidence>
<name>A0A261SEA5_9BORD</name>
<dbReference type="CDD" id="cd00609">
    <property type="entry name" value="AAT_like"/>
    <property type="match status" value="1"/>
</dbReference>
<dbReference type="OrthoDB" id="9803354at2"/>
<dbReference type="AlphaFoldDB" id="A0A261SEA5"/>
<keyword evidence="4 6" id="KW-0808">Transferase</keyword>
<evidence type="ECO:0000259" key="8">
    <source>
        <dbReference type="Pfam" id="PF00155"/>
    </source>
</evidence>
<sequence>MTASLFPALLSARARAAEVSPIAAASAQAARLRAEGRSIVTLTAGEPDFDTPPALKQAALAAIAAGQTKYTPTAGTWALREAVARDYGARHDLRVEAREVLVSNGGKQIIYLAFNATLDAGDEVIVPAPYWPTFPDSVRINGGVPVIVPTRAEDGFKLTPAGLRQAIGPRTRWLILNSPANPTGAVYSAAELAALAAVLRQHPDVLVLWDELYEQVWFGEAPAHWLSVAPDFQGRTLLVNGVSKAYAMTGWRIGWGTGPAGLIDALEAIQSQVSSGPSSVGQAVALAALEGAADAFVVEARSAYARRARLIVEGLSTVQGLTVHAPAGSFFAWIGVAGLIGTHRPDGAEIRDDADVVRWLLDAEGVAVVHGAAYGLSPYLRLSFATSDAQIELAVERIGRAVRALRPAPRVTRVAEEAA</sequence>
<keyword evidence="3 6" id="KW-0032">Aminotransferase</keyword>
<dbReference type="Gene3D" id="3.90.1150.10">
    <property type="entry name" value="Aspartate Aminotransferase, domain 1"/>
    <property type="match status" value="1"/>
</dbReference>
<dbReference type="InterPro" id="IPR015424">
    <property type="entry name" value="PyrdxlP-dep_Trfase"/>
</dbReference>
<dbReference type="Pfam" id="PF00155">
    <property type="entry name" value="Aminotran_1_2"/>
    <property type="match status" value="1"/>
</dbReference>
<dbReference type="Proteomes" id="UP000217005">
    <property type="component" value="Unassembled WGS sequence"/>
</dbReference>
<reference evidence="10 11" key="2">
    <citation type="submission" date="2017-05" db="EMBL/GenBank/DDBJ databases">
        <title>Complete and WGS of Bordetella genogroups.</title>
        <authorList>
            <person name="Spilker T."/>
            <person name="Lipuma J."/>
        </authorList>
    </citation>
    <scope>NUCLEOTIDE SEQUENCE [LARGE SCALE GENOMIC DNA]</scope>
    <source>
        <strain evidence="10 11">AU9795</strain>
    </source>
</reference>
<dbReference type="EMBL" id="NEVL01000003">
    <property type="protein sequence ID" value="OZI35327.1"/>
    <property type="molecule type" value="Genomic_DNA"/>
</dbReference>
<dbReference type="GO" id="GO:0006520">
    <property type="term" value="P:amino acid metabolic process"/>
    <property type="evidence" value="ECO:0007669"/>
    <property type="project" value="InterPro"/>
</dbReference>
<evidence type="ECO:0000256" key="2">
    <source>
        <dbReference type="ARBA" id="ARBA00007441"/>
    </source>
</evidence>
<dbReference type="PANTHER" id="PTHR46383:SF1">
    <property type="entry name" value="ASPARTATE AMINOTRANSFERASE"/>
    <property type="match status" value="1"/>
</dbReference>
<comment type="caution">
    <text evidence="9">The sequence shown here is derived from an EMBL/GenBank/DDBJ whole genome shotgun (WGS) entry which is preliminary data.</text>
</comment>
<dbReference type="Proteomes" id="UP000216354">
    <property type="component" value="Unassembled WGS sequence"/>
</dbReference>